<evidence type="ECO:0000259" key="7">
    <source>
        <dbReference type="Pfam" id="PF05529"/>
    </source>
</evidence>
<evidence type="ECO:0000256" key="4">
    <source>
        <dbReference type="ARBA" id="ARBA00023136"/>
    </source>
</evidence>
<accession>A0A8H7RZ36</accession>
<dbReference type="EMBL" id="JAEPRB010000158">
    <property type="protein sequence ID" value="KAG2219932.1"/>
    <property type="molecule type" value="Genomic_DNA"/>
</dbReference>
<dbReference type="Proteomes" id="UP000646827">
    <property type="component" value="Unassembled WGS sequence"/>
</dbReference>
<evidence type="ECO:0000256" key="6">
    <source>
        <dbReference type="SAM" id="Coils"/>
    </source>
</evidence>
<comment type="function">
    <text evidence="5">May play a role in anterograde transport of membrane proteins from the endoplasmic reticulum to the Golgi.</text>
</comment>
<dbReference type="GO" id="GO:0005789">
    <property type="term" value="C:endoplasmic reticulum membrane"/>
    <property type="evidence" value="ECO:0007669"/>
    <property type="project" value="UniProtKB-SubCell"/>
</dbReference>
<dbReference type="PANTHER" id="PTHR12701:SF20">
    <property type="entry name" value="ENDOPLASMIC RETICULUM TRANSMEMBRANE PROTEIN"/>
    <property type="match status" value="1"/>
</dbReference>
<gene>
    <name evidence="8" type="ORF">INT45_010446</name>
</gene>
<sequence>MTIYFTLTFTLLVLEMLVFCLVVLPLPMHWRRAMMRAFRSSPVMENILGCKGFVRSQDHFRNYSYYIDTFNRLQRIGEEAEQEEGHHHDYSFEASLKAKRFYAQRNLYLTGFTLFLSLILERTTALVVDMLEREEQLQHMKKESAIANEDADRLAEIDSSYKKQVAGLQTEITALKKQTPDFESLKKRAAQQSTEYDQLVKERDALLKK</sequence>
<keyword evidence="5" id="KW-0653">Protein transport</keyword>
<comment type="caution">
    <text evidence="8">The sequence shown here is derived from an EMBL/GenBank/DDBJ whole genome shotgun (WGS) entry which is preliminary data.</text>
</comment>
<reference evidence="8 9" key="1">
    <citation type="submission" date="2020-12" db="EMBL/GenBank/DDBJ databases">
        <title>Metabolic potential, ecology and presence of endohyphal bacteria is reflected in genomic diversity of Mucoromycotina.</title>
        <authorList>
            <person name="Muszewska A."/>
            <person name="Okrasinska A."/>
            <person name="Steczkiewicz K."/>
            <person name="Drgas O."/>
            <person name="Orlowska M."/>
            <person name="Perlinska-Lenart U."/>
            <person name="Aleksandrzak-Piekarczyk T."/>
            <person name="Szatraj K."/>
            <person name="Zielenkiewicz U."/>
            <person name="Pilsyk S."/>
            <person name="Malc E."/>
            <person name="Mieczkowski P."/>
            <person name="Kruszewska J.S."/>
            <person name="Biernat P."/>
            <person name="Pawlowska J."/>
        </authorList>
    </citation>
    <scope>NUCLEOTIDE SEQUENCE [LARGE SCALE GENOMIC DNA]</scope>
    <source>
        <strain evidence="8 9">CBS 142.35</strain>
    </source>
</reference>
<feature type="domain" description="BAP29/BAP31 transmembrane" evidence="7">
    <location>
        <begin position="1"/>
        <end position="139"/>
    </location>
</feature>
<comment type="subcellular location">
    <subcellularLocation>
        <location evidence="5">Endoplasmic reticulum membrane</location>
        <topology evidence="5">Multi-pass membrane protein</topology>
    </subcellularLocation>
    <subcellularLocation>
        <location evidence="1">Membrane</location>
        <topology evidence="1">Multi-pass membrane protein</topology>
    </subcellularLocation>
</comment>
<dbReference type="AlphaFoldDB" id="A0A8H7RZ36"/>
<dbReference type="GO" id="GO:0006886">
    <property type="term" value="P:intracellular protein transport"/>
    <property type="evidence" value="ECO:0007669"/>
    <property type="project" value="UniProtKB-UniRule"/>
</dbReference>
<comment type="caution">
    <text evidence="5">Lacks conserved residue(s) required for the propagation of feature annotation.</text>
</comment>
<evidence type="ECO:0000256" key="2">
    <source>
        <dbReference type="ARBA" id="ARBA00022692"/>
    </source>
</evidence>
<evidence type="ECO:0000313" key="8">
    <source>
        <dbReference type="EMBL" id="KAG2219932.1"/>
    </source>
</evidence>
<dbReference type="GO" id="GO:0070973">
    <property type="term" value="P:protein localization to endoplasmic reticulum exit site"/>
    <property type="evidence" value="ECO:0007669"/>
    <property type="project" value="UniProtKB-UniRule"/>
</dbReference>
<evidence type="ECO:0000313" key="9">
    <source>
        <dbReference type="Proteomes" id="UP000646827"/>
    </source>
</evidence>
<keyword evidence="5" id="KW-0931">ER-Golgi transport</keyword>
<evidence type="ECO:0000256" key="1">
    <source>
        <dbReference type="ARBA" id="ARBA00004141"/>
    </source>
</evidence>
<organism evidence="8 9">
    <name type="scientific">Circinella minor</name>
    <dbReference type="NCBI Taxonomy" id="1195481"/>
    <lineage>
        <taxon>Eukaryota</taxon>
        <taxon>Fungi</taxon>
        <taxon>Fungi incertae sedis</taxon>
        <taxon>Mucoromycota</taxon>
        <taxon>Mucoromycotina</taxon>
        <taxon>Mucoromycetes</taxon>
        <taxon>Mucorales</taxon>
        <taxon>Lichtheimiaceae</taxon>
        <taxon>Circinella</taxon>
    </lineage>
</organism>
<feature type="coiled-coil region" evidence="6">
    <location>
        <begin position="182"/>
        <end position="209"/>
    </location>
</feature>
<keyword evidence="5" id="KW-0256">Endoplasmic reticulum</keyword>
<feature type="transmembrane region" description="Helical" evidence="5">
    <location>
        <begin position="6"/>
        <end position="26"/>
    </location>
</feature>
<evidence type="ECO:0000256" key="5">
    <source>
        <dbReference type="RuleBase" id="RU367026"/>
    </source>
</evidence>
<dbReference type="GO" id="GO:0006888">
    <property type="term" value="P:endoplasmic reticulum to Golgi vesicle-mediated transport"/>
    <property type="evidence" value="ECO:0007669"/>
    <property type="project" value="UniProtKB-UniRule"/>
</dbReference>
<dbReference type="Pfam" id="PF05529">
    <property type="entry name" value="Bap31"/>
    <property type="match status" value="1"/>
</dbReference>
<keyword evidence="3 5" id="KW-1133">Transmembrane helix</keyword>
<proteinExistence type="inferred from homology"/>
<keyword evidence="5" id="KW-0813">Transport</keyword>
<dbReference type="OrthoDB" id="435607at2759"/>
<evidence type="ECO:0000256" key="3">
    <source>
        <dbReference type="ARBA" id="ARBA00022989"/>
    </source>
</evidence>
<dbReference type="PANTHER" id="PTHR12701">
    <property type="entry name" value="BCR-ASSOCIATED PROTEIN, BAP"/>
    <property type="match status" value="1"/>
</dbReference>
<comment type="similarity">
    <text evidence="5">Belongs to the BCAP29/BCAP31 family.</text>
</comment>
<name>A0A8H7RZ36_9FUNG</name>
<keyword evidence="9" id="KW-1185">Reference proteome</keyword>
<feature type="transmembrane region" description="Helical" evidence="5">
    <location>
        <begin position="107"/>
        <end position="128"/>
    </location>
</feature>
<keyword evidence="4 5" id="KW-0472">Membrane</keyword>
<protein>
    <recommendedName>
        <fullName evidence="5">Endoplasmic reticulum transmembrane protein</fullName>
    </recommendedName>
</protein>
<dbReference type="InterPro" id="IPR040463">
    <property type="entry name" value="BAP29/BAP31_N"/>
</dbReference>
<keyword evidence="6" id="KW-0175">Coiled coil</keyword>
<dbReference type="InterPro" id="IPR008417">
    <property type="entry name" value="BAP29/BAP31"/>
</dbReference>
<keyword evidence="2 5" id="KW-0812">Transmembrane</keyword>